<dbReference type="EMBL" id="BJZT01000013">
    <property type="protein sequence ID" value="GEO98989.1"/>
    <property type="molecule type" value="Genomic_DNA"/>
</dbReference>
<evidence type="ECO:0000313" key="2">
    <source>
        <dbReference type="Proteomes" id="UP000321258"/>
    </source>
</evidence>
<gene>
    <name evidence="1" type="ORF">MHA02_13770</name>
</gene>
<comment type="caution">
    <text evidence="1">The sequence shown here is derived from an EMBL/GenBank/DDBJ whole genome shotgun (WGS) entry which is preliminary data.</text>
</comment>
<accession>A0A512IMP9</accession>
<dbReference type="Proteomes" id="UP000321258">
    <property type="component" value="Unassembled WGS sequence"/>
</dbReference>
<name>A0A512IMP9_9HYPH</name>
<sequence>MLGTCPPPIAGYATTDPIGPPTHILTLRCRSAAEAWMGPPDAAAISGGPFEARWRGHLRVSGVGGTIEENGFDPKPYGQ</sequence>
<organism evidence="1 2">
    <name type="scientific">Methylobacterium haplocladii</name>
    <dbReference type="NCBI Taxonomy" id="1176176"/>
    <lineage>
        <taxon>Bacteria</taxon>
        <taxon>Pseudomonadati</taxon>
        <taxon>Pseudomonadota</taxon>
        <taxon>Alphaproteobacteria</taxon>
        <taxon>Hyphomicrobiales</taxon>
        <taxon>Methylobacteriaceae</taxon>
        <taxon>Methylobacterium</taxon>
    </lineage>
</organism>
<reference evidence="1 2" key="1">
    <citation type="submission" date="2019-07" db="EMBL/GenBank/DDBJ databases">
        <title>Whole genome shotgun sequence of Methylobacterium haplocladii NBRC 107714.</title>
        <authorList>
            <person name="Hosoyama A."/>
            <person name="Uohara A."/>
            <person name="Ohji S."/>
            <person name="Ichikawa N."/>
        </authorList>
    </citation>
    <scope>NUCLEOTIDE SEQUENCE [LARGE SCALE GENOMIC DNA]</scope>
    <source>
        <strain evidence="1 2">NBRC 107714</strain>
    </source>
</reference>
<keyword evidence="2" id="KW-1185">Reference proteome</keyword>
<evidence type="ECO:0000313" key="1">
    <source>
        <dbReference type="EMBL" id="GEO98989.1"/>
    </source>
</evidence>
<protein>
    <submittedName>
        <fullName evidence="1">Uncharacterized protein</fullName>
    </submittedName>
</protein>
<proteinExistence type="predicted"/>
<dbReference type="AlphaFoldDB" id="A0A512IMP9"/>